<organism evidence="1 2">
    <name type="scientific">Blattamonas nauphoetae</name>
    <dbReference type="NCBI Taxonomy" id="2049346"/>
    <lineage>
        <taxon>Eukaryota</taxon>
        <taxon>Metamonada</taxon>
        <taxon>Preaxostyla</taxon>
        <taxon>Oxymonadida</taxon>
        <taxon>Blattamonas</taxon>
    </lineage>
</organism>
<keyword evidence="2" id="KW-1185">Reference proteome</keyword>
<evidence type="ECO:0000313" key="2">
    <source>
        <dbReference type="Proteomes" id="UP001281761"/>
    </source>
</evidence>
<reference evidence="1 2" key="1">
    <citation type="journal article" date="2022" name="bioRxiv">
        <title>Genomics of Preaxostyla Flagellates Illuminates Evolutionary Transitions and the Path Towards Mitochondrial Loss.</title>
        <authorList>
            <person name="Novak L.V.F."/>
            <person name="Treitli S.C."/>
            <person name="Pyrih J."/>
            <person name="Halakuc P."/>
            <person name="Pipaliya S.V."/>
            <person name="Vacek V."/>
            <person name="Brzon O."/>
            <person name="Soukal P."/>
            <person name="Eme L."/>
            <person name="Dacks J.B."/>
            <person name="Karnkowska A."/>
            <person name="Elias M."/>
            <person name="Hampl V."/>
        </authorList>
    </citation>
    <scope>NUCLEOTIDE SEQUENCE [LARGE SCALE GENOMIC DNA]</scope>
    <source>
        <strain evidence="1">NAU3</strain>
        <tissue evidence="1">Gut</tissue>
    </source>
</reference>
<sequence length="436" mass="49116">MIARFLALWTVHALNRFSDDEELHHANTPPNELSSQHCRHSLQIAVHSTPNDRMDSTTPLAQSELEWPAISFLCWIEGELHRSSTDPTKHISRYSTLLCRHALALLLLSSSLESIKFGSEEALGSDDAEAVVYRSLVAALKCHRTLDDSLEAKSEKFLRSVNPKNQKTADAFVDSLAPSSDDSSSVFVESFLELISTPSQAMTTAAVVMLRALMLRCSLKIVLSLVNADLIPQLIVTLNPRSHSFAEAVDIHIFLIKSINDSLHLPTPDGLAELGIEDGDERQAVHGTVLKHVLFPSEKYIWHLCVNRFSIIDSEQSEEFLDFLALLLTICPSYQPTMDFVLHMPVALTIPSCLTFFEADDSIWSFLFHMNNTQREWNDTKGDEQQMWKTVDRVLRMEGVEDVIEEKLRNDESGIRGRSIVVRSMEWNDLLGMNLS</sequence>
<proteinExistence type="predicted"/>
<evidence type="ECO:0000313" key="1">
    <source>
        <dbReference type="EMBL" id="KAK2960041.1"/>
    </source>
</evidence>
<dbReference type="Proteomes" id="UP001281761">
    <property type="component" value="Unassembled WGS sequence"/>
</dbReference>
<dbReference type="EMBL" id="JARBJD010000025">
    <property type="protein sequence ID" value="KAK2960041.1"/>
    <property type="molecule type" value="Genomic_DNA"/>
</dbReference>
<accession>A0ABQ9Y8E8</accession>
<comment type="caution">
    <text evidence="1">The sequence shown here is derived from an EMBL/GenBank/DDBJ whole genome shotgun (WGS) entry which is preliminary data.</text>
</comment>
<gene>
    <name evidence="1" type="ORF">BLNAU_4924</name>
</gene>
<protein>
    <submittedName>
        <fullName evidence="1">Uncharacterized protein</fullName>
    </submittedName>
</protein>
<name>A0ABQ9Y8E8_9EUKA</name>